<feature type="transmembrane region" description="Helical" evidence="10">
    <location>
        <begin position="556"/>
        <end position="573"/>
    </location>
</feature>
<dbReference type="PROSITE" id="PS00211">
    <property type="entry name" value="ABC_TRANSPORTER_1"/>
    <property type="match status" value="2"/>
</dbReference>
<dbReference type="InterPro" id="IPR017871">
    <property type="entry name" value="ABC_transporter-like_CS"/>
</dbReference>
<dbReference type="InterPro" id="IPR003593">
    <property type="entry name" value="AAA+_ATPase"/>
</dbReference>
<dbReference type="Gene3D" id="1.20.1560.10">
    <property type="entry name" value="ABC transporter type 1, transmembrane domain"/>
    <property type="match status" value="2"/>
</dbReference>
<dbReference type="PANTHER" id="PTHR45136:SF2">
    <property type="entry name" value="ABC TRANSPORTER DOMAIN-CONTAINING PROTEIN"/>
    <property type="match status" value="1"/>
</dbReference>
<evidence type="ECO:0000256" key="4">
    <source>
        <dbReference type="ARBA" id="ARBA00022737"/>
    </source>
</evidence>
<keyword evidence="7 10" id="KW-1133">Transmembrane helix</keyword>
<keyword evidence="6" id="KW-0067">ATP-binding</keyword>
<evidence type="ECO:0000256" key="3">
    <source>
        <dbReference type="ARBA" id="ARBA00022692"/>
    </source>
</evidence>
<dbReference type="PANTHER" id="PTHR45136">
    <property type="entry name" value="ABC TRANSPORTER DOMAIN-CONTAINING PROTEIN"/>
    <property type="match status" value="1"/>
</dbReference>
<evidence type="ECO:0000259" key="12">
    <source>
        <dbReference type="PROSITE" id="PS50929"/>
    </source>
</evidence>
<feature type="transmembrane region" description="Helical" evidence="10">
    <location>
        <begin position="422"/>
        <end position="451"/>
    </location>
</feature>
<proteinExistence type="inferred from homology"/>
<feature type="domain" description="ABC transporter" evidence="11">
    <location>
        <begin position="735"/>
        <end position="971"/>
    </location>
</feature>
<dbReference type="EMBL" id="JABTTQ020003489">
    <property type="protein sequence ID" value="KAK6116566.1"/>
    <property type="molecule type" value="Genomic_DNA"/>
</dbReference>
<sequence>MALASLPFAIGFIAPGLGFGKVMMNIGIKSKDAYGVAGSIAEQAISNIRTVYSYVGEQKTVDKFSRALQESMKLGIKQGLMKGVMLGSMGMIFVTWAFQSWVGGLLVTEQGESGISRCKANIRDDRQCSYNRLRKRQGKVLTNVRGQIEFREVYFNYPSRKDEAVLQGLSLKIKPGKKVGLVGASGSGKSTIISLLERFYDPVKGDILLDGHRIKRLQLKWYRSQFGLVGPLGVQLSGGQKQRIAIARALLRDPRILLLDEATSALDSQSENIVQEAIDKASQGRTTILIAHRLSSVRNVDQITVLESGRIVESGPHDELMQMNDGEGGIYSQMVRLQKSGMQNELSPDEISPKRPFFLQNSPASLFSPALSMSLRSSIQNSPFSSFSVNHYEKDEENSIDSSPSPSQWRLLEMNLPEWKQALLGCLGAVTFGAVLPVNAYCMGAVVSAYFADQSSKTKSETRFYSFVFLSLSLQSRDHGRTPNQANARGGSQNVLTFEIGWFDRDENTSAAICARLSAEANMVRSLVGDRMSLLVQVFTNAVLSFALALIVAWKIALVMIAIQPLIIVSYYYKTVLMKQMSVKAQEAQNEGSQLASEAVVNHRTITAFSSQKRIVGLFEATLAGPKIQSRRQSWISGFGLSSSQFLNGATVALIFWYGGTLMNKGLISSKQLFLVFFVLMSTGKTIADAGTMTSDLSKGSSAVKSVFAILDRKSKIGLENRENLKAAEKLEGRIELDDVYFSYPSRPGQMIFQGLSLKIDAGKTMALVGESGCGKSTVIGLIERFYDPIKGSVFIDDHDIRSYNLRELRSHIALVSQEPALFAGTIHENIVYGKDDATEAEIWEAAMLANAHEFISSMQDGYKTYCGERGVQLSGGQKQRIALARAILKNPPILLLDEATSALDSMSENLVQEALDKMMVGRTCVIVAHRLSTIQMADCIAVMKDGKIVEEGSHSELLALGDHSSYYSLVKLQQLSG</sequence>
<comment type="similarity">
    <text evidence="1">Belongs to the ABC transporter superfamily. ABCB family. Multidrug resistance exporter (TC 3.A.1.201) subfamily.</text>
</comment>
<keyword evidence="8 10" id="KW-0472">Membrane</keyword>
<comment type="caution">
    <text evidence="13">The sequence shown here is derived from an EMBL/GenBank/DDBJ whole genome shotgun (WGS) entry which is preliminary data.</text>
</comment>
<dbReference type="PROSITE" id="PS50929">
    <property type="entry name" value="ABC_TM1F"/>
    <property type="match status" value="2"/>
</dbReference>
<dbReference type="SUPFAM" id="SSF90123">
    <property type="entry name" value="ABC transporter transmembrane region"/>
    <property type="match status" value="2"/>
</dbReference>
<dbReference type="InterPro" id="IPR011527">
    <property type="entry name" value="ABC1_TM_dom"/>
</dbReference>
<feature type="transmembrane region" description="Helical" evidence="10">
    <location>
        <begin position="532"/>
        <end position="550"/>
    </location>
</feature>
<feature type="domain" description="ABC transmembrane type-1" evidence="12">
    <location>
        <begin position="493"/>
        <end position="699"/>
    </location>
</feature>
<protein>
    <submittedName>
        <fullName evidence="13">Uncharacterized protein</fullName>
    </submittedName>
</protein>
<gene>
    <name evidence="13" type="ORF">DH2020_049672</name>
</gene>
<keyword evidence="4" id="KW-0677">Repeat</keyword>
<dbReference type="SMART" id="SM00382">
    <property type="entry name" value="AAA"/>
    <property type="match status" value="2"/>
</dbReference>
<keyword evidence="2" id="KW-0813">Transport</keyword>
<dbReference type="Gene3D" id="3.40.50.300">
    <property type="entry name" value="P-loop containing nucleotide triphosphate hydrolases"/>
    <property type="match status" value="3"/>
</dbReference>
<name>A0ABR0U2R5_REHGL</name>
<keyword evidence="3 10" id="KW-0812">Transmembrane</keyword>
<evidence type="ECO:0000256" key="8">
    <source>
        <dbReference type="ARBA" id="ARBA00023136"/>
    </source>
</evidence>
<evidence type="ECO:0000256" key="7">
    <source>
        <dbReference type="ARBA" id="ARBA00022989"/>
    </source>
</evidence>
<dbReference type="InterPro" id="IPR036640">
    <property type="entry name" value="ABC1_TM_sf"/>
</dbReference>
<evidence type="ECO:0000256" key="6">
    <source>
        <dbReference type="ARBA" id="ARBA00022840"/>
    </source>
</evidence>
<evidence type="ECO:0000256" key="5">
    <source>
        <dbReference type="ARBA" id="ARBA00022741"/>
    </source>
</evidence>
<dbReference type="CDD" id="cd03249">
    <property type="entry name" value="ABC_MTABC3_MDL1_MDL2"/>
    <property type="match status" value="1"/>
</dbReference>
<dbReference type="InterPro" id="IPR003439">
    <property type="entry name" value="ABC_transporter-like_ATP-bd"/>
</dbReference>
<evidence type="ECO:0000259" key="11">
    <source>
        <dbReference type="PROSITE" id="PS50893"/>
    </source>
</evidence>
<dbReference type="Pfam" id="PF00005">
    <property type="entry name" value="ABC_tran"/>
    <property type="match status" value="3"/>
</dbReference>
<evidence type="ECO:0000313" key="13">
    <source>
        <dbReference type="EMBL" id="KAK6116566.1"/>
    </source>
</evidence>
<dbReference type="PROSITE" id="PS50893">
    <property type="entry name" value="ABC_TRANSPORTER_2"/>
    <property type="match status" value="2"/>
</dbReference>
<dbReference type="Proteomes" id="UP001318860">
    <property type="component" value="Unassembled WGS sequence"/>
</dbReference>
<dbReference type="InterPro" id="IPR027417">
    <property type="entry name" value="P-loop_NTPase"/>
</dbReference>
<reference evidence="13 14" key="1">
    <citation type="journal article" date="2021" name="Comput. Struct. Biotechnol. J.">
        <title>De novo genome assembly of the potent medicinal plant Rehmannia glutinosa using nanopore technology.</title>
        <authorList>
            <person name="Ma L."/>
            <person name="Dong C."/>
            <person name="Song C."/>
            <person name="Wang X."/>
            <person name="Zheng X."/>
            <person name="Niu Y."/>
            <person name="Chen S."/>
            <person name="Feng W."/>
        </authorList>
    </citation>
    <scope>NUCLEOTIDE SEQUENCE [LARGE SCALE GENOMIC DNA]</scope>
    <source>
        <strain evidence="13">DH-2019</strain>
    </source>
</reference>
<accession>A0ABR0U2R5</accession>
<dbReference type="Pfam" id="PF00664">
    <property type="entry name" value="ABC_membrane"/>
    <property type="match status" value="2"/>
</dbReference>
<keyword evidence="5" id="KW-0547">Nucleotide-binding</keyword>
<feature type="domain" description="ABC transporter" evidence="11">
    <location>
        <begin position="148"/>
        <end position="333"/>
    </location>
</feature>
<feature type="domain" description="ABC transmembrane type-1" evidence="12">
    <location>
        <begin position="1"/>
        <end position="107"/>
    </location>
</feature>
<organism evidence="13 14">
    <name type="scientific">Rehmannia glutinosa</name>
    <name type="common">Chinese foxglove</name>
    <dbReference type="NCBI Taxonomy" id="99300"/>
    <lineage>
        <taxon>Eukaryota</taxon>
        <taxon>Viridiplantae</taxon>
        <taxon>Streptophyta</taxon>
        <taxon>Embryophyta</taxon>
        <taxon>Tracheophyta</taxon>
        <taxon>Spermatophyta</taxon>
        <taxon>Magnoliopsida</taxon>
        <taxon>eudicotyledons</taxon>
        <taxon>Gunneridae</taxon>
        <taxon>Pentapetalae</taxon>
        <taxon>asterids</taxon>
        <taxon>lamiids</taxon>
        <taxon>Lamiales</taxon>
        <taxon>Orobanchaceae</taxon>
        <taxon>Rehmannieae</taxon>
        <taxon>Rehmannia</taxon>
    </lineage>
</organism>
<evidence type="ECO:0000313" key="14">
    <source>
        <dbReference type="Proteomes" id="UP001318860"/>
    </source>
</evidence>
<keyword evidence="14" id="KW-1185">Reference proteome</keyword>
<feature type="transmembrane region" description="Helical" evidence="10">
    <location>
        <begin position="635"/>
        <end position="658"/>
    </location>
</feature>
<keyword evidence="9" id="KW-0325">Glycoprotein</keyword>
<dbReference type="SUPFAM" id="SSF52540">
    <property type="entry name" value="P-loop containing nucleoside triphosphate hydrolases"/>
    <property type="match status" value="2"/>
</dbReference>
<dbReference type="CDD" id="cd18578">
    <property type="entry name" value="ABC_6TM_Pgp_ABCB1_D2_like"/>
    <property type="match status" value="1"/>
</dbReference>
<evidence type="ECO:0000256" key="9">
    <source>
        <dbReference type="ARBA" id="ARBA00023180"/>
    </source>
</evidence>
<evidence type="ECO:0000256" key="2">
    <source>
        <dbReference type="ARBA" id="ARBA00022448"/>
    </source>
</evidence>
<evidence type="ECO:0000256" key="10">
    <source>
        <dbReference type="SAM" id="Phobius"/>
    </source>
</evidence>
<evidence type="ECO:0000256" key="1">
    <source>
        <dbReference type="ARBA" id="ARBA00007577"/>
    </source>
</evidence>